<dbReference type="EMBL" id="OKQR01000007">
    <property type="protein sequence ID" value="SPD95079.1"/>
    <property type="molecule type" value="Genomic_DNA"/>
</dbReference>
<dbReference type="AlphaFoldDB" id="A0A2N9KHW5"/>
<keyword evidence="4" id="KW-1185">Reference proteome</keyword>
<dbReference type="EMBL" id="OKQU01000006">
    <property type="protein sequence ID" value="SPE09881.1"/>
    <property type="molecule type" value="Genomic_DNA"/>
</dbReference>
<gene>
    <name evidence="1" type="ORF">LES8486_02045</name>
    <name evidence="2" type="ORF">LES9216_02079</name>
</gene>
<organism evidence="2 3">
    <name type="scientific">Leuconostoc suionicum</name>
    <dbReference type="NCBI Taxonomy" id="1511761"/>
    <lineage>
        <taxon>Bacteria</taxon>
        <taxon>Bacillati</taxon>
        <taxon>Bacillota</taxon>
        <taxon>Bacilli</taxon>
        <taxon>Lactobacillales</taxon>
        <taxon>Lactobacillaceae</taxon>
        <taxon>Leuconostoc</taxon>
    </lineage>
</organism>
<evidence type="ECO:0008006" key="5">
    <source>
        <dbReference type="Google" id="ProtNLM"/>
    </source>
</evidence>
<dbReference type="Pfam" id="PF11187">
    <property type="entry name" value="Mbeg1-like"/>
    <property type="match status" value="1"/>
</dbReference>
<reference evidence="1 4" key="1">
    <citation type="submission" date="2018-02" db="EMBL/GenBank/DDBJ databases">
        <authorList>
            <person name="Rodrigo-Torres L."/>
            <person name="Arahal R. D."/>
            <person name="Lucena T."/>
        </authorList>
    </citation>
    <scope>NUCLEOTIDE SEQUENCE [LARGE SCALE GENOMIC DNA]</scope>
    <source>
        <strain evidence="1 4">CECT 8486</strain>
    </source>
</reference>
<reference evidence="2 3" key="2">
    <citation type="submission" date="2018-02" db="EMBL/GenBank/DDBJ databases">
        <authorList>
            <person name="Cohen D.B."/>
            <person name="Kent A.D."/>
        </authorList>
    </citation>
    <scope>NUCLEOTIDE SEQUENCE [LARGE SCALE GENOMIC DNA]</scope>
    <source>
        <strain evidence="2 3">CECT 9216</strain>
    </source>
</reference>
<evidence type="ECO:0000313" key="1">
    <source>
        <dbReference type="EMBL" id="SPD95079.1"/>
    </source>
</evidence>
<sequence length="350" mass="41129">MNLINYVQLHGDKDFNSLAFNEIDSAILSQISYIDFDFFHSNIQNSFENVPNHTILNEACRHTWRPQENALLMKEISKSNRFSSLSWHNYTKVVDDKYEQQFTAILFDLGNHRYYISYRGTESSFIGWKENMNMSYLKCIPSQLTALKYFTHCFTEYPGKYYLGGHSKGGTMACFAGINAPSQLQKNIIAIYNHDGPGMNYLSSNFNMSNFHQYPIYKMVPQSSVVGVMLEKNNYKIIRSHARSFFQHDLFTWEIKDTSFVEEPNISWMSRKVNRVSFRWIMYVDLQSRKLFVDTIYQVLCPKEIVHMRDIWKVKTKTTQLIINNIRQLDPKIKRKILSIATEMLILAIK</sequence>
<dbReference type="InterPro" id="IPR029058">
    <property type="entry name" value="AB_hydrolase_fold"/>
</dbReference>
<protein>
    <recommendedName>
        <fullName evidence="5">DUF2974 domain-containing protein</fullName>
    </recommendedName>
</protein>
<name>A0A2N9KHW5_9LACO</name>
<evidence type="ECO:0000313" key="2">
    <source>
        <dbReference type="EMBL" id="SPE09881.1"/>
    </source>
</evidence>
<dbReference type="SUPFAM" id="SSF53474">
    <property type="entry name" value="alpha/beta-Hydrolases"/>
    <property type="match status" value="1"/>
</dbReference>
<evidence type="ECO:0000313" key="4">
    <source>
        <dbReference type="Proteomes" id="UP000239237"/>
    </source>
</evidence>
<dbReference type="RefSeq" id="WP_105299895.1">
    <property type="nucleotide sequence ID" value="NZ_OKQR01000007.1"/>
</dbReference>
<dbReference type="Proteomes" id="UP000239237">
    <property type="component" value="Unassembled WGS sequence"/>
</dbReference>
<proteinExistence type="predicted"/>
<evidence type="ECO:0000313" key="3">
    <source>
        <dbReference type="Proteomes" id="UP000237923"/>
    </source>
</evidence>
<accession>A0A2N9KHW5</accession>
<dbReference type="InterPro" id="IPR024499">
    <property type="entry name" value="Mbeg1-like"/>
</dbReference>
<dbReference type="Proteomes" id="UP000237923">
    <property type="component" value="Unassembled WGS sequence"/>
</dbReference>